<sequence>MSARTLRRWIVLGQDGRHVTLGRAAPPSAEEIAAASDALNRQGLAGWIATLDGDYWGRGRVTLAPVQTIGAGATLDWAAAVAAFDQARQRARRAA</sequence>
<reference evidence="1 2" key="1">
    <citation type="submission" date="2020-08" db="EMBL/GenBank/DDBJ databases">
        <title>Genomic Encyclopedia of Type Strains, Phase IV (KMG-IV): sequencing the most valuable type-strain genomes for metagenomic binning, comparative biology and taxonomic classification.</title>
        <authorList>
            <person name="Goeker M."/>
        </authorList>
    </citation>
    <scope>NUCLEOTIDE SEQUENCE [LARGE SCALE GENOMIC DNA]</scope>
    <source>
        <strain evidence="1 2">DSM 25895</strain>
    </source>
</reference>
<gene>
    <name evidence="1" type="ORF">FHS88_003050</name>
</gene>
<accession>A0A840XV07</accession>
<organism evidence="1 2">
    <name type="scientific">Neoroseomonas alkaliterrae</name>
    <dbReference type="NCBI Taxonomy" id="1452450"/>
    <lineage>
        <taxon>Bacteria</taxon>
        <taxon>Pseudomonadati</taxon>
        <taxon>Pseudomonadota</taxon>
        <taxon>Alphaproteobacteria</taxon>
        <taxon>Acetobacterales</taxon>
        <taxon>Acetobacteraceae</taxon>
        <taxon>Neoroseomonas</taxon>
    </lineage>
</organism>
<protein>
    <submittedName>
        <fullName evidence="1">Uncharacterized protein</fullName>
    </submittedName>
</protein>
<keyword evidence="2" id="KW-1185">Reference proteome</keyword>
<dbReference type="Proteomes" id="UP000562254">
    <property type="component" value="Unassembled WGS sequence"/>
</dbReference>
<evidence type="ECO:0000313" key="1">
    <source>
        <dbReference type="EMBL" id="MBB5690910.1"/>
    </source>
</evidence>
<dbReference type="AlphaFoldDB" id="A0A840XV07"/>
<name>A0A840XV07_9PROT</name>
<proteinExistence type="predicted"/>
<evidence type="ECO:0000313" key="2">
    <source>
        <dbReference type="Proteomes" id="UP000562254"/>
    </source>
</evidence>
<dbReference type="EMBL" id="JACIJE010000008">
    <property type="protein sequence ID" value="MBB5690910.1"/>
    <property type="molecule type" value="Genomic_DNA"/>
</dbReference>
<comment type="caution">
    <text evidence="1">The sequence shown here is derived from an EMBL/GenBank/DDBJ whole genome shotgun (WGS) entry which is preliminary data.</text>
</comment>
<dbReference type="RefSeq" id="WP_184486261.1">
    <property type="nucleotide sequence ID" value="NZ_JAAEDJ010000166.1"/>
</dbReference>